<dbReference type="Gene3D" id="2.60.40.1120">
    <property type="entry name" value="Carboxypeptidase-like, regulatory domain"/>
    <property type="match status" value="1"/>
</dbReference>
<evidence type="ECO:0000313" key="31">
    <source>
        <dbReference type="Proteomes" id="UP000284835"/>
    </source>
</evidence>
<dbReference type="Proteomes" id="UP000479563">
    <property type="component" value="Unassembled WGS sequence"/>
</dbReference>
<dbReference type="Proteomes" id="UP001197847">
    <property type="component" value="Unassembled WGS sequence"/>
</dbReference>
<proteinExistence type="predicted"/>
<reference evidence="9" key="8">
    <citation type="journal article" date="2020" name="Cell Host Microbe">
        <title>Functional and Genomic Variation between Human-Derived Isolates of Lachnospiraceae Reveals Inter- and Intra-Species Diversity.</title>
        <authorList>
            <person name="Sorbara M.T."/>
            <person name="Littmann E.R."/>
            <person name="Fontana E."/>
            <person name="Moody T.U."/>
            <person name="Kohout C.E."/>
            <person name="Gjonbalaj M."/>
            <person name="Eaton V."/>
            <person name="Seok R."/>
            <person name="Leiner I.M."/>
            <person name="Pamer E.G."/>
        </authorList>
    </citation>
    <scope>NUCLEOTIDE SEQUENCE</scope>
    <source>
        <strain evidence="9">MSK.17.79</strain>
    </source>
</reference>
<evidence type="ECO:0000313" key="33">
    <source>
        <dbReference type="Proteomes" id="UP000285290"/>
    </source>
</evidence>
<dbReference type="EMBL" id="WKQP01000008">
    <property type="protein sequence ID" value="MSC59867.1"/>
    <property type="molecule type" value="Genomic_DNA"/>
</dbReference>
<dbReference type="Proteomes" id="UP001197741">
    <property type="component" value="Unassembled WGS sequence"/>
</dbReference>
<evidence type="ECO:0000313" key="6">
    <source>
        <dbReference type="EMBL" id="MCC2746823.1"/>
    </source>
</evidence>
<keyword evidence="8" id="KW-0378">Hydrolase</keyword>
<evidence type="ECO:0000313" key="4">
    <source>
        <dbReference type="EMBL" id="CUN81156.1"/>
    </source>
</evidence>
<dbReference type="InterPro" id="IPR036366">
    <property type="entry name" value="PGBDSf"/>
</dbReference>
<dbReference type="Proteomes" id="UP000283431">
    <property type="component" value="Unassembled WGS sequence"/>
</dbReference>
<evidence type="ECO:0000313" key="12">
    <source>
        <dbReference type="EMBL" id="RGN20532.1"/>
    </source>
</evidence>
<evidence type="ECO:0000313" key="22">
    <source>
        <dbReference type="Proteomes" id="UP000049472"/>
    </source>
</evidence>
<name>A0A0M6WW62_9FIRM</name>
<dbReference type="EMBL" id="QSES01000037">
    <property type="protein sequence ID" value="RGZ88507.1"/>
    <property type="molecule type" value="Genomic_DNA"/>
</dbReference>
<dbReference type="Proteomes" id="UP001193670">
    <property type="component" value="Unassembled WGS sequence"/>
</dbReference>
<dbReference type="EMBL" id="QSKC01000012">
    <property type="protein sequence ID" value="RHE31494.1"/>
    <property type="molecule type" value="Genomic_DNA"/>
</dbReference>
<dbReference type="Proteomes" id="UP000285209">
    <property type="component" value="Unassembled WGS sequence"/>
</dbReference>
<dbReference type="Proteomes" id="UP000285290">
    <property type="component" value="Unassembled WGS sequence"/>
</dbReference>
<dbReference type="Proteomes" id="UP000095384">
    <property type="component" value="Unassembled WGS sequence"/>
</dbReference>
<evidence type="ECO:0000313" key="32">
    <source>
        <dbReference type="Proteomes" id="UP000285209"/>
    </source>
</evidence>
<gene>
    <name evidence="19" type="ORF">DW001_14685</name>
    <name evidence="18" type="ORF">DW753_09960</name>
    <name evidence="17" type="ORF">DW775_14050</name>
    <name evidence="16" type="ORF">DW948_13700</name>
    <name evidence="15" type="ORF">DW967_14845</name>
    <name evidence="14" type="ORF">DW975_14140</name>
    <name evidence="13" type="ORF">DXA03_12365</name>
    <name evidence="12" type="ORF">DXB72_13545</name>
    <name evidence="11" type="ORF">DXD95_13055</name>
    <name evidence="4" type="ORF">ERS852417_01035</name>
    <name evidence="3" type="ORF">ERS852580_02925</name>
    <name evidence="21" type="ORF">FYL31_05265</name>
    <name evidence="20" type="ORF">FYL37_03090</name>
    <name evidence="9" type="ORF">G4319_01115</name>
    <name evidence="8" type="ORF">GKE07_06550</name>
    <name evidence="10" type="ORF">LD38_07200</name>
    <name evidence="5" type="ORF">LIZ82_14900</name>
    <name evidence="6" type="ORF">LK487_07220</name>
    <name evidence="7" type="ORF">PNE45_14055</name>
    <name evidence="2" type="ORF">T1815_28281</name>
</gene>
<dbReference type="EMBL" id="QSJS01000026">
    <property type="protein sequence ID" value="RHD91229.1"/>
    <property type="molecule type" value="Genomic_DNA"/>
</dbReference>
<reference evidence="8 37" key="5">
    <citation type="journal article" date="2019" name="Nat. Med.">
        <title>A library of human gut bacterial isolates paired with longitudinal multiomics data enables mechanistic microbiome research.</title>
        <authorList>
            <person name="Poyet M."/>
            <person name="Groussin M."/>
            <person name="Gibbons S.M."/>
            <person name="Avila-Pacheco J."/>
            <person name="Jiang X."/>
            <person name="Kearney S.M."/>
            <person name="Perrotta A.R."/>
            <person name="Berdy B."/>
            <person name="Zhao S."/>
            <person name="Lieberman T.D."/>
            <person name="Swanson P.K."/>
            <person name="Smith M."/>
            <person name="Roesemann S."/>
            <person name="Alexander J.E."/>
            <person name="Rich S.A."/>
            <person name="Livny J."/>
            <person name="Vlamakis H."/>
            <person name="Clish C."/>
            <person name="Bullock K."/>
            <person name="Deik A."/>
            <person name="Scott J."/>
            <person name="Pierce K.A."/>
            <person name="Xavier R.J."/>
            <person name="Alm E.J."/>
        </authorList>
    </citation>
    <scope>NUCLEOTIDE SEQUENCE [LARGE SCALE GENOMIC DNA]</scope>
    <source>
        <strain evidence="8 37">BIOML-A11</strain>
    </source>
</reference>
<evidence type="ECO:0000313" key="35">
    <source>
        <dbReference type="Proteomes" id="UP000324325"/>
    </source>
</evidence>
<organism evidence="2 22">
    <name type="scientific">Agathobacter rectalis</name>
    <dbReference type="NCBI Taxonomy" id="39491"/>
    <lineage>
        <taxon>Bacteria</taxon>
        <taxon>Bacillati</taxon>
        <taxon>Bacillota</taxon>
        <taxon>Clostridia</taxon>
        <taxon>Lachnospirales</taxon>
        <taxon>Lachnospiraceae</taxon>
        <taxon>Agathobacter</taxon>
    </lineage>
</organism>
<evidence type="ECO:0000313" key="28">
    <source>
        <dbReference type="Proteomes" id="UP000266698"/>
    </source>
</evidence>
<evidence type="ECO:0000313" key="25">
    <source>
        <dbReference type="Proteomes" id="UP000245905"/>
    </source>
</evidence>
<dbReference type="Proteomes" id="UP000260970">
    <property type="component" value="Unassembled WGS sequence"/>
</dbReference>
<evidence type="ECO:0000313" key="15">
    <source>
        <dbReference type="EMBL" id="RGZ88507.1"/>
    </source>
</evidence>
<protein>
    <submittedName>
        <fullName evidence="8">Carboxypeptidase regulatory-like domain-containing protein</fullName>
    </submittedName>
    <submittedName>
        <fullName evidence="2 10">Peptidoglycan-binding domain-containing protein</fullName>
    </submittedName>
    <submittedName>
        <fullName evidence="5">Peptidoglycan-binding protein</fullName>
    </submittedName>
    <submittedName>
        <fullName evidence="3">Spore cortex-lytic enzyme</fullName>
    </submittedName>
</protein>
<feature type="domain" description="Peptidoglycan binding-like" evidence="1">
    <location>
        <begin position="345"/>
        <end position="404"/>
    </location>
</feature>
<dbReference type="OrthoDB" id="2933491at2"/>
<evidence type="ECO:0000313" key="26">
    <source>
        <dbReference type="Proteomes" id="UP000260642"/>
    </source>
</evidence>
<evidence type="ECO:0000313" key="37">
    <source>
        <dbReference type="Proteomes" id="UP000479563"/>
    </source>
</evidence>
<dbReference type="EMBL" id="QSFB01000027">
    <property type="protein sequence ID" value="RHA09791.1"/>
    <property type="molecule type" value="Genomic_DNA"/>
</dbReference>
<dbReference type="EMBL" id="VSTF01000004">
    <property type="protein sequence ID" value="TYL60537.1"/>
    <property type="molecule type" value="Genomic_DNA"/>
</dbReference>
<dbReference type="EMBL" id="CVRQ01000056">
    <property type="protein sequence ID" value="CRL41890.1"/>
    <property type="molecule type" value="Genomic_DNA"/>
</dbReference>
<evidence type="ECO:0000313" key="20">
    <source>
        <dbReference type="EMBL" id="TYL59842.1"/>
    </source>
</evidence>
<evidence type="ECO:0000313" key="8">
    <source>
        <dbReference type="EMBL" id="MSC59867.1"/>
    </source>
</evidence>
<dbReference type="Proteomes" id="UP000286341">
    <property type="component" value="Unassembled WGS sequence"/>
</dbReference>
<dbReference type="Gene3D" id="1.10.101.10">
    <property type="entry name" value="PGBD-like superfamily/PGBD"/>
    <property type="match status" value="1"/>
</dbReference>
<evidence type="ECO:0000313" key="9">
    <source>
        <dbReference type="EMBL" id="NSC25954.1"/>
    </source>
</evidence>
<dbReference type="Pfam" id="PF01471">
    <property type="entry name" value="PG_binding_1"/>
    <property type="match status" value="1"/>
</dbReference>
<dbReference type="EMBL" id="QSEN01000038">
    <property type="protein sequence ID" value="RGZ73857.1"/>
    <property type="molecule type" value="Genomic_DNA"/>
</dbReference>
<dbReference type="Proteomes" id="UP000049472">
    <property type="component" value="Unassembled WGS sequence"/>
</dbReference>
<evidence type="ECO:0000313" key="36">
    <source>
        <dbReference type="Proteomes" id="UP000324327"/>
    </source>
</evidence>
<reference evidence="6" key="11">
    <citation type="submission" date="2021-10" db="EMBL/GenBank/DDBJ databases">
        <title>Collection of gut derived symbiotic bacterial strains cultured from healthy donors.</title>
        <authorList>
            <person name="Lin H."/>
            <person name="Littmann E."/>
            <person name="Claire K."/>
            <person name="Pamer E."/>
        </authorList>
    </citation>
    <scope>NUCLEOTIDE SEQUENCE</scope>
    <source>
        <strain evidence="6">MSK.22.92</strain>
    </source>
</reference>
<evidence type="ECO:0000313" key="7">
    <source>
        <dbReference type="EMBL" id="MDB8019134.1"/>
    </source>
</evidence>
<reference evidence="35 36" key="6">
    <citation type="submission" date="2019-08" db="EMBL/GenBank/DDBJ databases">
        <authorList>
            <person name="Duncan S."/>
            <person name="Walker A."/>
        </authorList>
    </citation>
    <scope>NUCLEOTIDE SEQUENCE [LARGE SCALE GENOMIC DNA]</scope>
    <source>
        <strain evidence="20 35">L2-21</strain>
        <strain evidence="21 36">T3WBe13</strain>
    </source>
</reference>
<reference evidence="35 36" key="7">
    <citation type="submission" date="2019-09" db="EMBL/GenBank/DDBJ databases">
        <title>Strain-level analysis of Eubacterium rectale using genomes from metagenomes.</title>
        <authorList>
            <person name="Karcher N."/>
            <person name="Segata N."/>
        </authorList>
    </citation>
    <scope>NUCLEOTIDE SEQUENCE [LARGE SCALE GENOMIC DNA]</scope>
    <source>
        <strain evidence="20 35">L2-21</strain>
        <strain evidence="21 36">T3WBe13</strain>
    </source>
</reference>
<dbReference type="EMBL" id="JRFS01000014">
    <property type="protein sequence ID" value="PWE83834.1"/>
    <property type="molecule type" value="Genomic_DNA"/>
</dbReference>
<dbReference type="EMBL" id="CYXM01000017">
    <property type="protein sequence ID" value="CUN25224.1"/>
    <property type="molecule type" value="Genomic_DNA"/>
</dbReference>
<evidence type="ECO:0000313" key="24">
    <source>
        <dbReference type="Proteomes" id="UP000095673"/>
    </source>
</evidence>
<reference evidence="10 25" key="1">
    <citation type="submission" date="2014-09" db="EMBL/GenBank/DDBJ databases">
        <title>Butyrate-producing bacteria isolated from human gut.</title>
        <authorList>
            <person name="Zhang Q."/>
            <person name="Zhao L."/>
        </authorList>
    </citation>
    <scope>NUCLEOTIDE SEQUENCE [LARGE SCALE GENOMIC DNA]</scope>
    <source>
        <strain evidence="10 25">R22</strain>
    </source>
</reference>
<evidence type="ECO:0000313" key="10">
    <source>
        <dbReference type="EMBL" id="PWE83834.1"/>
    </source>
</evidence>
<evidence type="ECO:0000313" key="16">
    <source>
        <dbReference type="EMBL" id="RHA09791.1"/>
    </source>
</evidence>
<dbReference type="EMBL" id="QSUG01000017">
    <property type="protein sequence ID" value="RGN20532.1"/>
    <property type="molecule type" value="Genomic_DNA"/>
</dbReference>
<dbReference type="Proteomes" id="UP000284835">
    <property type="component" value="Unassembled WGS sequence"/>
</dbReference>
<evidence type="ECO:0000313" key="29">
    <source>
        <dbReference type="Proteomes" id="UP000283431"/>
    </source>
</evidence>
<dbReference type="Proteomes" id="UP000245905">
    <property type="component" value="Unassembled WGS sequence"/>
</dbReference>
<evidence type="ECO:0000313" key="11">
    <source>
        <dbReference type="EMBL" id="RGI65920.1"/>
    </source>
</evidence>
<evidence type="ECO:0000313" key="23">
    <source>
        <dbReference type="Proteomes" id="UP000095384"/>
    </source>
</evidence>
<evidence type="ECO:0000259" key="1">
    <source>
        <dbReference type="Pfam" id="PF01471"/>
    </source>
</evidence>
<reference evidence="9" key="9">
    <citation type="submission" date="2020-02" db="EMBL/GenBank/DDBJ databases">
        <authorList>
            <person name="Littmann E."/>
            <person name="Sorbara M."/>
        </authorList>
    </citation>
    <scope>NUCLEOTIDE SEQUENCE</scope>
    <source>
        <strain evidence="9">MSK.17.79</strain>
    </source>
</reference>
<dbReference type="SUPFAM" id="SSF47090">
    <property type="entry name" value="PGBD-like"/>
    <property type="match status" value="1"/>
</dbReference>
<reference evidence="2" key="2">
    <citation type="submission" date="2015-05" db="EMBL/GenBank/DDBJ databases">
        <authorList>
            <person name="Wang D.B."/>
            <person name="Wang M."/>
        </authorList>
    </citation>
    <scope>NUCLEOTIDE SEQUENCE [LARGE SCALE GENOMIC DNA]</scope>
    <source>
        <strain evidence="2">T1-815</strain>
    </source>
</reference>
<dbReference type="Proteomes" id="UP000260642">
    <property type="component" value="Unassembled WGS sequence"/>
</dbReference>
<dbReference type="EMBL" id="QSOB01000026">
    <property type="protein sequence ID" value="RGI65920.1"/>
    <property type="molecule type" value="Genomic_DNA"/>
</dbReference>
<evidence type="ECO:0000313" key="13">
    <source>
        <dbReference type="EMBL" id="RGZ16367.1"/>
    </source>
</evidence>
<dbReference type="GO" id="GO:0004180">
    <property type="term" value="F:carboxypeptidase activity"/>
    <property type="evidence" value="ECO:0007669"/>
    <property type="project" value="UniProtKB-KW"/>
</dbReference>
<reference evidence="7" key="12">
    <citation type="submission" date="2023-01" db="EMBL/GenBank/DDBJ databases">
        <title>Human gut microbiome strain richness.</title>
        <authorList>
            <person name="Chen-Liaw A."/>
        </authorList>
    </citation>
    <scope>NUCLEOTIDE SEQUENCE</scope>
    <source>
        <strain evidence="7">1001283st1_D2_1001283B150209_150212</strain>
    </source>
</reference>
<evidence type="ECO:0000313" key="34">
    <source>
        <dbReference type="Proteomes" id="UP000286341"/>
    </source>
</evidence>
<evidence type="ECO:0000313" key="19">
    <source>
        <dbReference type="EMBL" id="RHL76023.1"/>
    </source>
</evidence>
<sequence>MKNLHILQQESIDEGRLQVRVRQKNMGTPVADARVSVSYSGDPQGKIEETDTNESGSIEAVEIATPPLEYSMSPSESQPYSEVTVTVSANGYRNITVSGVEVMPDRLSIQDIELEVLDAPGNDVDNIVIPAHTLYGDYPAKIPEPEIMPVAETGEIVLNRVVIPEYVIVHDGAPSDSTAANYYVRYKDYIKNVASSEIYATWPDATIRANVLAIMSFTLNRIYTEFYRGKGYNFNITSSTAYDHKFIYGRNIYDNISLIVNEMFENYLSRPNVKQPILTQYCDGQKVSCPSWMTQWGSKSLGDQGYSAIEILRYFYGSNMYINTAEAVSGIPASWPGYNIGIGSSGQNVYQIQKQLARIAKAYPAIPSIVPDGIYGPKTKAAVEKFQAVFGLPVSGVVDYNTWYEISNIYVAVTRIAELA</sequence>
<dbReference type="InterPro" id="IPR036365">
    <property type="entry name" value="PGBD-like_sf"/>
</dbReference>
<dbReference type="EMBL" id="QSDV01000029">
    <property type="protein sequence ID" value="RGZ16367.1"/>
    <property type="molecule type" value="Genomic_DNA"/>
</dbReference>
<evidence type="ECO:0000313" key="14">
    <source>
        <dbReference type="EMBL" id="RGZ73857.1"/>
    </source>
</evidence>
<dbReference type="EMBL" id="JAJCJQ010000036">
    <property type="protein sequence ID" value="MCB6962166.1"/>
    <property type="molecule type" value="Genomic_DNA"/>
</dbReference>
<evidence type="ECO:0000313" key="2">
    <source>
        <dbReference type="EMBL" id="CRL41890.1"/>
    </source>
</evidence>
<dbReference type="Proteomes" id="UP000095673">
    <property type="component" value="Unassembled WGS sequence"/>
</dbReference>
<reference evidence="22" key="3">
    <citation type="submission" date="2015-05" db="EMBL/GenBank/DDBJ databases">
        <authorList>
            <consortium name="Pathogen Informatics"/>
        </authorList>
    </citation>
    <scope>NUCLEOTIDE SEQUENCE [LARGE SCALE GENOMIC DNA]</scope>
    <source>
        <strain evidence="4 23">2789STDY5608860</strain>
        <strain evidence="3 24">2789STDY5834968</strain>
        <strain evidence="22">T1-815</strain>
    </source>
</reference>
<dbReference type="RefSeq" id="WP_015517051.1">
    <property type="nucleotide sequence ID" value="NZ_AP031452.1"/>
</dbReference>
<evidence type="ECO:0000313" key="30">
    <source>
        <dbReference type="Proteomes" id="UP000283721"/>
    </source>
</evidence>
<dbReference type="Proteomes" id="UP001212823">
    <property type="component" value="Unassembled WGS sequence"/>
</dbReference>
<dbReference type="AlphaFoldDB" id="A0A0M6WW62"/>
<dbReference type="Proteomes" id="UP000324325">
    <property type="component" value="Unassembled WGS sequence"/>
</dbReference>
<dbReference type="Proteomes" id="UP000324327">
    <property type="component" value="Unassembled WGS sequence"/>
</dbReference>
<evidence type="ECO:0000313" key="21">
    <source>
        <dbReference type="EMBL" id="TYL60537.1"/>
    </source>
</evidence>
<dbReference type="EMBL" id="CYYW01000005">
    <property type="protein sequence ID" value="CUN81156.1"/>
    <property type="molecule type" value="Genomic_DNA"/>
</dbReference>
<evidence type="ECO:0000313" key="27">
    <source>
        <dbReference type="Proteomes" id="UP000260970"/>
    </source>
</evidence>
<dbReference type="Proteomes" id="UP000283721">
    <property type="component" value="Unassembled WGS sequence"/>
</dbReference>
<dbReference type="EMBL" id="QRPB01000023">
    <property type="protein sequence ID" value="RHL76023.1"/>
    <property type="molecule type" value="Genomic_DNA"/>
</dbReference>
<dbReference type="EMBL" id="VSTG01000002">
    <property type="protein sequence ID" value="TYL59842.1"/>
    <property type="molecule type" value="Genomic_DNA"/>
</dbReference>
<evidence type="ECO:0000313" key="17">
    <source>
        <dbReference type="EMBL" id="RHD91229.1"/>
    </source>
</evidence>
<evidence type="ECO:0000313" key="18">
    <source>
        <dbReference type="EMBL" id="RHE31494.1"/>
    </source>
</evidence>
<reference evidence="5" key="10">
    <citation type="submission" date="2021-10" db="EMBL/GenBank/DDBJ databases">
        <title>Collection of gut derived symbiotic bacterial strains cultured from healthy donors.</title>
        <authorList>
            <person name="Lin H."/>
            <person name="Littmann E."/>
            <person name="Kohout C."/>
            <person name="Pamer E.G."/>
        </authorList>
    </citation>
    <scope>NUCLEOTIDE SEQUENCE</scope>
    <source>
        <strain evidence="5">DFI.7.28A</strain>
    </source>
</reference>
<keyword evidence="8" id="KW-0645">Protease</keyword>
<keyword evidence="22" id="KW-1185">Reference proteome</keyword>
<dbReference type="EMBL" id="JAQLYE010000035">
    <property type="protein sequence ID" value="MDB8019134.1"/>
    <property type="molecule type" value="Genomic_DNA"/>
</dbReference>
<dbReference type="EMBL" id="JAJFBX010000008">
    <property type="protein sequence ID" value="MCC2746823.1"/>
    <property type="molecule type" value="Genomic_DNA"/>
</dbReference>
<reference evidence="26 27" key="4">
    <citation type="submission" date="2018-08" db="EMBL/GenBank/DDBJ databases">
        <title>A genome reference for cultivated species of the human gut microbiota.</title>
        <authorList>
            <person name="Zou Y."/>
            <person name="Xue W."/>
            <person name="Luo G."/>
        </authorList>
    </citation>
    <scope>NUCLEOTIDE SEQUENCE [LARGE SCALE GENOMIC DNA]</scope>
    <source>
        <strain evidence="19 28">AF36-2BH</strain>
        <strain evidence="18 33">AM29-10</strain>
        <strain evidence="17 31">AM30-13AC</strain>
        <strain evidence="16 34">AM44-1AT</strain>
        <strain evidence="15 30">AM47-6BH</strain>
        <strain evidence="14 29">AM48-7</strain>
        <strain evidence="13 32">AM54-25XD</strain>
        <strain evidence="12 27">OM05-6AA</strain>
        <strain evidence="11 26">TM10-3</strain>
    </source>
</reference>
<accession>A0A0M6WW62</accession>
<keyword evidence="8" id="KW-0121">Carboxypeptidase</keyword>
<dbReference type="EMBL" id="JAAILW010000001">
    <property type="protein sequence ID" value="NSC25954.1"/>
    <property type="molecule type" value="Genomic_DNA"/>
</dbReference>
<dbReference type="InterPro" id="IPR002477">
    <property type="entry name" value="Peptidoglycan-bd-like"/>
</dbReference>
<dbReference type="Proteomes" id="UP000266698">
    <property type="component" value="Unassembled WGS sequence"/>
</dbReference>
<evidence type="ECO:0000313" key="3">
    <source>
        <dbReference type="EMBL" id="CUN25224.1"/>
    </source>
</evidence>
<evidence type="ECO:0000313" key="5">
    <source>
        <dbReference type="EMBL" id="MCB6962166.1"/>
    </source>
</evidence>